<comment type="caution">
    <text evidence="1">The sequence shown here is derived from an EMBL/GenBank/DDBJ whole genome shotgun (WGS) entry which is preliminary data.</text>
</comment>
<sequence>MINWYYYPKTDKIPEHLRKTLNVFEAHKDEIKEDENPDERLSSNKVLGIV</sequence>
<reference evidence="1" key="1">
    <citation type="journal article" date="2014" name="Front. Microbiol.">
        <title>High frequency of phylogenetically diverse reductive dehalogenase-homologous genes in deep subseafloor sedimentary metagenomes.</title>
        <authorList>
            <person name="Kawai M."/>
            <person name="Futagami T."/>
            <person name="Toyoda A."/>
            <person name="Takaki Y."/>
            <person name="Nishi S."/>
            <person name="Hori S."/>
            <person name="Arai W."/>
            <person name="Tsubouchi T."/>
            <person name="Morono Y."/>
            <person name="Uchiyama I."/>
            <person name="Ito T."/>
            <person name="Fujiyama A."/>
            <person name="Inagaki F."/>
            <person name="Takami H."/>
        </authorList>
    </citation>
    <scope>NUCLEOTIDE SEQUENCE</scope>
    <source>
        <strain evidence="1">Expedition CK06-06</strain>
    </source>
</reference>
<evidence type="ECO:0000313" key="1">
    <source>
        <dbReference type="EMBL" id="GAG94640.1"/>
    </source>
</evidence>
<proteinExistence type="predicted"/>
<gene>
    <name evidence="1" type="ORF">S01H4_50836</name>
</gene>
<accession>X1BHZ9</accession>
<dbReference type="EMBL" id="BART01028899">
    <property type="protein sequence ID" value="GAG94640.1"/>
    <property type="molecule type" value="Genomic_DNA"/>
</dbReference>
<feature type="non-terminal residue" evidence="1">
    <location>
        <position position="50"/>
    </location>
</feature>
<organism evidence="1">
    <name type="scientific">marine sediment metagenome</name>
    <dbReference type="NCBI Taxonomy" id="412755"/>
    <lineage>
        <taxon>unclassified sequences</taxon>
        <taxon>metagenomes</taxon>
        <taxon>ecological metagenomes</taxon>
    </lineage>
</organism>
<dbReference type="AlphaFoldDB" id="X1BHZ9"/>
<name>X1BHZ9_9ZZZZ</name>
<protein>
    <submittedName>
        <fullName evidence="1">Uncharacterized protein</fullName>
    </submittedName>
</protein>